<name>A0ABZ0NEV3_CERBT</name>
<accession>A0ABZ0NEV3</accession>
<evidence type="ECO:0000313" key="2">
    <source>
        <dbReference type="Proteomes" id="UP001302367"/>
    </source>
</evidence>
<keyword evidence="2" id="KW-1185">Reference proteome</keyword>
<reference evidence="1 2" key="1">
    <citation type="submission" date="2023-09" db="EMBL/GenBank/DDBJ databases">
        <title>Complete-Gapless Cercospora beticola genome.</title>
        <authorList>
            <person name="Wyatt N.A."/>
            <person name="Spanner R.E."/>
            <person name="Bolton M.D."/>
        </authorList>
    </citation>
    <scope>NUCLEOTIDE SEQUENCE [LARGE SCALE GENOMIC DNA]</scope>
    <source>
        <strain evidence="1">Cb09-40</strain>
    </source>
</reference>
<evidence type="ECO:0000313" key="1">
    <source>
        <dbReference type="EMBL" id="WPA98057.1"/>
    </source>
</evidence>
<organism evidence="1 2">
    <name type="scientific">Cercospora beticola</name>
    <name type="common">Sugarbeet leaf spot fungus</name>
    <dbReference type="NCBI Taxonomy" id="122368"/>
    <lineage>
        <taxon>Eukaryota</taxon>
        <taxon>Fungi</taxon>
        <taxon>Dikarya</taxon>
        <taxon>Ascomycota</taxon>
        <taxon>Pezizomycotina</taxon>
        <taxon>Dothideomycetes</taxon>
        <taxon>Dothideomycetidae</taxon>
        <taxon>Mycosphaerellales</taxon>
        <taxon>Mycosphaerellaceae</taxon>
        <taxon>Cercospora</taxon>
    </lineage>
</organism>
<sequence>MTTFGPPETPEIFSSKWCHKLLAHLVTWPGREFPWSDECMPKWCIDGYDLVVAFEAAAALSGSSPGPEERTYSFVYPWEGSYRDPHTAACSIKSWVCTQVESWTEEATKTLPGLPREVVEQVNQLVEKVTLGEISGEWKPRTSSAEEQQLLEYMQGSNAVQALGLVWNSMKDEVVKRVGPEAASNVMGRTTLTVLAEKQRSGEWPEMSQKILDQLG</sequence>
<proteinExistence type="predicted"/>
<dbReference type="RefSeq" id="XP_065458360.1">
    <property type="nucleotide sequence ID" value="XM_065602288.1"/>
</dbReference>
<protein>
    <submittedName>
        <fullName evidence="1">Uncharacterized protein</fullName>
    </submittedName>
</protein>
<dbReference type="Proteomes" id="UP001302367">
    <property type="component" value="Chromosome 2"/>
</dbReference>
<dbReference type="EMBL" id="CP134185">
    <property type="protein sequence ID" value="WPA98057.1"/>
    <property type="molecule type" value="Genomic_DNA"/>
</dbReference>
<gene>
    <name evidence="1" type="ORF">RHO25_002668</name>
</gene>
<dbReference type="GeneID" id="90643881"/>